<dbReference type="EMBL" id="OE179929">
    <property type="protein sequence ID" value="CAD7570156.1"/>
    <property type="molecule type" value="Genomic_DNA"/>
</dbReference>
<organism evidence="1">
    <name type="scientific">Timema californicum</name>
    <name type="common">California timema</name>
    <name type="synonym">Walking stick</name>
    <dbReference type="NCBI Taxonomy" id="61474"/>
    <lineage>
        <taxon>Eukaryota</taxon>
        <taxon>Metazoa</taxon>
        <taxon>Ecdysozoa</taxon>
        <taxon>Arthropoda</taxon>
        <taxon>Hexapoda</taxon>
        <taxon>Insecta</taxon>
        <taxon>Pterygota</taxon>
        <taxon>Neoptera</taxon>
        <taxon>Polyneoptera</taxon>
        <taxon>Phasmatodea</taxon>
        <taxon>Timematodea</taxon>
        <taxon>Timematoidea</taxon>
        <taxon>Timematidae</taxon>
        <taxon>Timema</taxon>
    </lineage>
</organism>
<evidence type="ECO:0000313" key="1">
    <source>
        <dbReference type="EMBL" id="CAD7570156.1"/>
    </source>
</evidence>
<reference evidence="1" key="1">
    <citation type="submission" date="2020-11" db="EMBL/GenBank/DDBJ databases">
        <authorList>
            <person name="Tran Van P."/>
        </authorList>
    </citation>
    <scope>NUCLEOTIDE SEQUENCE</scope>
</reference>
<protein>
    <submittedName>
        <fullName evidence="1">(California timema) hypothetical protein</fullName>
    </submittedName>
</protein>
<name>A0A7R9J025_TIMCA</name>
<sequence>MCTYFLGTFFSSGSGDVCIRVTATSNKLKAICNKTRPCVIHTPTLGQSWGFMVQKKKKKPQIQIGTNKIDGFQGVIFVRVHLVVLIGAAFLLFQAGAVPVETPEETPSTTSEKTVNAFIVKTLEFAVGILEDDSSEENSTETNSTYSPKLITEKWINSEVTYFIPPSTNTSADAKEENKSP</sequence>
<gene>
    <name evidence="1" type="ORF">TCMB3V08_LOCUS2861</name>
</gene>
<dbReference type="AlphaFoldDB" id="A0A7R9J025"/>
<accession>A0A7R9J025</accession>
<proteinExistence type="predicted"/>